<feature type="active site" description="Charge relay system" evidence="5">
    <location>
        <position position="452"/>
    </location>
</feature>
<dbReference type="PROSITE" id="PS00137">
    <property type="entry name" value="SUBTILASE_HIS"/>
    <property type="match status" value="1"/>
</dbReference>
<evidence type="ECO:0000256" key="6">
    <source>
        <dbReference type="RuleBase" id="RU003355"/>
    </source>
</evidence>
<dbReference type="PROSITE" id="PS51892">
    <property type="entry name" value="SUBTILASE"/>
    <property type="match status" value="1"/>
</dbReference>
<keyword evidence="4 5" id="KW-0720">Serine protease</keyword>
<evidence type="ECO:0000256" key="2">
    <source>
        <dbReference type="ARBA" id="ARBA00022729"/>
    </source>
</evidence>
<evidence type="ECO:0000313" key="10">
    <source>
        <dbReference type="Proteomes" id="UP001350748"/>
    </source>
</evidence>
<name>A0ABU7XCI4_9HYPH</name>
<keyword evidence="1 5" id="KW-0645">Protease</keyword>
<feature type="active site" description="Charge relay system" evidence="5">
    <location>
        <position position="253"/>
    </location>
</feature>
<keyword evidence="3 5" id="KW-0378">Hydrolase</keyword>
<protein>
    <submittedName>
        <fullName evidence="9">S8 family serine peptidase</fullName>
    </submittedName>
</protein>
<sequence length="804" mass="81426">MFHSLWRFLVAMCAIAQGAFALIGIFGAAPAAMAQSSALSGKTAGATSASQLLTIAQNKGYVRVIVMFESPVPPTAIQGDPTSIANIKSQVAAARSAILSSHFGDAENPTARGFPRGLTTFPITAGFAINVTAQELEALGADSRVLTIQHDRLEAPSLNESVPLIGMPAAYAAGALGNNQTVAVIDTGVKSAHEFLSGKVVAEACFSNANGGGGGLTLCPNGGNSQTGAGSADPNATNCNTTAGATAFNLCYHGTHVAGIAAGFNTALSGTEPPNGVAKASKVLAIQVFTRFNDAGSCSPSSPPCVLSYTSDQVSALNYIFSNLSPGGFPVASVNISIGGGLYSSACDNDSRKGIIDSLRSVGVLTAIASGNNGSKSQVNAPGCISTAVTVGSTTKTDVISSFSNMSSLVDVVAPGGESGGQCIDIGSTYIVGPVVLNNGSTNAYGCLIGTSMATPHVAGAIAAIKSRYPGATAAQIETALVNTGLSISDTRPGGTVSKPRIRVDREAQQAWWTWGVAGTGDFNHDGKSDILWRGADGSVAMWLMIGGAVSSGFTIGVVPTAWSVVGVGDFNADGTSDILWRNSDGTASIWQMNGANPGAILSAGNIGVASSGWSVVGVGKFFGTNSKADILWRNVNGTVAIWRMNGLAIQSASTVGVASTDWSVAGVGDFNGDGTSDILWRNMDGATAMWLLNNGAFASGGTIGVVPSSWTVAAVRDFSGEGRADIFWRNTNGTAATWLMNGGTITSAVTVGSAPIAWNVVGNGSFDGVSGDILWRNTDGSASIWFMNNAGGFGSSANLGVIQ</sequence>
<feature type="domain" description="Peptidase S8/S53" evidence="8">
    <location>
        <begin position="177"/>
        <end position="485"/>
    </location>
</feature>
<feature type="active site" description="Charge relay system" evidence="5">
    <location>
        <position position="186"/>
    </location>
</feature>
<keyword evidence="10" id="KW-1185">Reference proteome</keyword>
<evidence type="ECO:0000256" key="4">
    <source>
        <dbReference type="ARBA" id="ARBA00022825"/>
    </source>
</evidence>
<gene>
    <name evidence="9" type="ORF">V3H18_00990</name>
</gene>
<dbReference type="InterPro" id="IPR028994">
    <property type="entry name" value="Integrin_alpha_N"/>
</dbReference>
<accession>A0ABU7XCI4</accession>
<organism evidence="9 10">
    <name type="scientific">Methylocystis borbori</name>
    <dbReference type="NCBI Taxonomy" id="3118750"/>
    <lineage>
        <taxon>Bacteria</taxon>
        <taxon>Pseudomonadati</taxon>
        <taxon>Pseudomonadota</taxon>
        <taxon>Alphaproteobacteria</taxon>
        <taxon>Hyphomicrobiales</taxon>
        <taxon>Methylocystaceae</taxon>
        <taxon>Methylocystis</taxon>
    </lineage>
</organism>
<dbReference type="Pfam" id="PF13517">
    <property type="entry name" value="FG-GAP_3"/>
    <property type="match status" value="2"/>
</dbReference>
<evidence type="ECO:0000256" key="7">
    <source>
        <dbReference type="SAM" id="SignalP"/>
    </source>
</evidence>
<dbReference type="PANTHER" id="PTHR46580:SF2">
    <property type="entry name" value="MAM DOMAIN-CONTAINING PROTEIN"/>
    <property type="match status" value="1"/>
</dbReference>
<keyword evidence="2 7" id="KW-0732">Signal</keyword>
<dbReference type="PROSITE" id="PS00136">
    <property type="entry name" value="SUBTILASE_ASP"/>
    <property type="match status" value="1"/>
</dbReference>
<evidence type="ECO:0000256" key="1">
    <source>
        <dbReference type="ARBA" id="ARBA00022670"/>
    </source>
</evidence>
<dbReference type="InterPro" id="IPR023828">
    <property type="entry name" value="Peptidase_S8_Ser-AS"/>
</dbReference>
<evidence type="ECO:0000256" key="3">
    <source>
        <dbReference type="ARBA" id="ARBA00022801"/>
    </source>
</evidence>
<dbReference type="InterPro" id="IPR023827">
    <property type="entry name" value="Peptidase_S8_Asp-AS"/>
</dbReference>
<evidence type="ECO:0000259" key="8">
    <source>
        <dbReference type="Pfam" id="PF00082"/>
    </source>
</evidence>
<reference evidence="9 10" key="1">
    <citation type="submission" date="2024-02" db="EMBL/GenBank/DDBJ databases">
        <authorList>
            <person name="Grouzdev D."/>
        </authorList>
    </citation>
    <scope>NUCLEOTIDE SEQUENCE [LARGE SCALE GENOMIC DNA]</scope>
    <source>
        <strain evidence="9 10">9N</strain>
    </source>
</reference>
<dbReference type="InterPro" id="IPR036852">
    <property type="entry name" value="Peptidase_S8/S53_dom_sf"/>
</dbReference>
<dbReference type="Gene3D" id="2.130.10.130">
    <property type="entry name" value="Integrin alpha, N-terminal"/>
    <property type="match status" value="1"/>
</dbReference>
<dbReference type="InterPro" id="IPR000209">
    <property type="entry name" value="Peptidase_S8/S53_dom"/>
</dbReference>
<dbReference type="SUPFAM" id="SSF89372">
    <property type="entry name" value="Fucose-specific lectin"/>
    <property type="match status" value="1"/>
</dbReference>
<proteinExistence type="inferred from homology"/>
<dbReference type="SUPFAM" id="SSF52743">
    <property type="entry name" value="Subtilisin-like"/>
    <property type="match status" value="1"/>
</dbReference>
<evidence type="ECO:0000256" key="5">
    <source>
        <dbReference type="PROSITE-ProRule" id="PRU01240"/>
    </source>
</evidence>
<evidence type="ECO:0000313" key="9">
    <source>
        <dbReference type="EMBL" id="MEF3365102.1"/>
    </source>
</evidence>
<dbReference type="EMBL" id="JAZHYN010000002">
    <property type="protein sequence ID" value="MEF3365102.1"/>
    <property type="molecule type" value="Genomic_DNA"/>
</dbReference>
<dbReference type="InterPro" id="IPR013517">
    <property type="entry name" value="FG-GAP"/>
</dbReference>
<dbReference type="PRINTS" id="PR00723">
    <property type="entry name" value="SUBTILISIN"/>
</dbReference>
<dbReference type="InterPro" id="IPR022398">
    <property type="entry name" value="Peptidase_S8_His-AS"/>
</dbReference>
<dbReference type="Gene3D" id="3.40.50.200">
    <property type="entry name" value="Peptidase S8/S53 domain"/>
    <property type="match status" value="1"/>
</dbReference>
<feature type="chain" id="PRO_5046159346" evidence="7">
    <location>
        <begin position="22"/>
        <end position="804"/>
    </location>
</feature>
<dbReference type="SUPFAM" id="SSF69318">
    <property type="entry name" value="Integrin alpha N-terminal domain"/>
    <property type="match status" value="1"/>
</dbReference>
<dbReference type="RefSeq" id="WP_332080006.1">
    <property type="nucleotide sequence ID" value="NZ_JAZHYN010000002.1"/>
</dbReference>
<dbReference type="PANTHER" id="PTHR46580">
    <property type="entry name" value="SENSOR KINASE-RELATED"/>
    <property type="match status" value="1"/>
</dbReference>
<comment type="similarity">
    <text evidence="5 6">Belongs to the peptidase S8 family.</text>
</comment>
<feature type="signal peptide" evidence="7">
    <location>
        <begin position="1"/>
        <end position="21"/>
    </location>
</feature>
<dbReference type="Pfam" id="PF00082">
    <property type="entry name" value="Peptidase_S8"/>
    <property type="match status" value="1"/>
</dbReference>
<comment type="caution">
    <text evidence="9">The sequence shown here is derived from an EMBL/GenBank/DDBJ whole genome shotgun (WGS) entry which is preliminary data.</text>
</comment>
<dbReference type="PROSITE" id="PS00138">
    <property type="entry name" value="SUBTILASE_SER"/>
    <property type="match status" value="1"/>
</dbReference>
<dbReference type="InterPro" id="IPR015500">
    <property type="entry name" value="Peptidase_S8_subtilisin-rel"/>
</dbReference>
<dbReference type="Proteomes" id="UP001350748">
    <property type="component" value="Unassembled WGS sequence"/>
</dbReference>